<comment type="subunit">
    <text evidence="1">Homodimer.</text>
</comment>
<comment type="subcellular location">
    <subcellularLocation>
        <location evidence="1">Cytoplasm</location>
    </subcellularLocation>
</comment>
<name>A0ABY5P2P9_9LACT</name>
<dbReference type="RefSeq" id="WP_313792433.1">
    <property type="nucleotide sequence ID" value="NZ_CP102453.1"/>
</dbReference>
<reference evidence="3 4" key="1">
    <citation type="submission" date="2022-08" db="EMBL/GenBank/DDBJ databases">
        <title>Aerococcaceae sp. nov isolated from spoiled eye mask.</title>
        <authorList>
            <person name="Zhou G."/>
            <person name="Xie X.-B."/>
            <person name="Shi Q.-S."/>
            <person name="Wang Y.-S."/>
            <person name="Wen X."/>
            <person name="Peng H."/>
            <person name="Yang X.-J."/>
            <person name="Tao H.-B."/>
            <person name="Huang X.-M."/>
        </authorList>
    </citation>
    <scope>NUCLEOTIDE SEQUENCE [LARGE SCALE GENOMIC DNA]</scope>
    <source>
        <strain evidence="4">DM20194951</strain>
    </source>
</reference>
<keyword evidence="1" id="KW-0813">Transport</keyword>
<dbReference type="Proteomes" id="UP001315967">
    <property type="component" value="Chromosome"/>
</dbReference>
<feature type="domain" description="PhoU" evidence="2">
    <location>
        <begin position="121"/>
        <end position="206"/>
    </location>
</feature>
<accession>A0ABY5P2P9</accession>
<dbReference type="PANTHER" id="PTHR42930:SF3">
    <property type="entry name" value="PHOSPHATE-SPECIFIC TRANSPORT SYSTEM ACCESSORY PROTEIN PHOU"/>
    <property type="match status" value="1"/>
</dbReference>
<evidence type="ECO:0000256" key="1">
    <source>
        <dbReference type="PIRNR" id="PIRNR003107"/>
    </source>
</evidence>
<dbReference type="InterPro" id="IPR026022">
    <property type="entry name" value="PhoU_dom"/>
</dbReference>
<dbReference type="Gene3D" id="1.20.58.220">
    <property type="entry name" value="Phosphate transport system protein phou homolog 2, domain 2"/>
    <property type="match status" value="1"/>
</dbReference>
<dbReference type="EMBL" id="CP102453">
    <property type="protein sequence ID" value="UUX32929.1"/>
    <property type="molecule type" value="Genomic_DNA"/>
</dbReference>
<feature type="domain" description="PhoU" evidence="2">
    <location>
        <begin position="17"/>
        <end position="104"/>
    </location>
</feature>
<dbReference type="NCBIfam" id="TIGR02135">
    <property type="entry name" value="phoU_full"/>
    <property type="match status" value="1"/>
</dbReference>
<dbReference type="Pfam" id="PF01895">
    <property type="entry name" value="PhoU"/>
    <property type="match status" value="2"/>
</dbReference>
<evidence type="ECO:0000313" key="4">
    <source>
        <dbReference type="Proteomes" id="UP001315967"/>
    </source>
</evidence>
<keyword evidence="4" id="KW-1185">Reference proteome</keyword>
<dbReference type="PIRSF" id="PIRSF003107">
    <property type="entry name" value="PhoU"/>
    <property type="match status" value="1"/>
</dbReference>
<comment type="function">
    <text evidence="1">Plays a role in the regulation of phosphate uptake.</text>
</comment>
<evidence type="ECO:0000259" key="2">
    <source>
        <dbReference type="Pfam" id="PF01895"/>
    </source>
</evidence>
<proteinExistence type="inferred from homology"/>
<keyword evidence="1" id="KW-0592">Phosphate transport</keyword>
<dbReference type="InterPro" id="IPR038078">
    <property type="entry name" value="PhoU-like_sf"/>
</dbReference>
<gene>
    <name evidence="3" type="primary">phoU</name>
    <name evidence="3" type="ORF">NRE15_08350</name>
</gene>
<dbReference type="PANTHER" id="PTHR42930">
    <property type="entry name" value="PHOSPHATE-SPECIFIC TRANSPORT SYSTEM ACCESSORY PROTEIN PHOU"/>
    <property type="match status" value="1"/>
</dbReference>
<protein>
    <recommendedName>
        <fullName evidence="1">Phosphate-specific transport system accessory protein PhoU</fullName>
    </recommendedName>
</protein>
<organism evidence="3 4">
    <name type="scientific">Fundicoccus culcitae</name>
    <dbReference type="NCBI Taxonomy" id="2969821"/>
    <lineage>
        <taxon>Bacteria</taxon>
        <taxon>Bacillati</taxon>
        <taxon>Bacillota</taxon>
        <taxon>Bacilli</taxon>
        <taxon>Lactobacillales</taxon>
        <taxon>Aerococcaceae</taxon>
        <taxon>Fundicoccus</taxon>
    </lineage>
</organism>
<comment type="similarity">
    <text evidence="1">Belongs to the PhoU family.</text>
</comment>
<dbReference type="SUPFAM" id="SSF109755">
    <property type="entry name" value="PhoU-like"/>
    <property type="match status" value="1"/>
</dbReference>
<dbReference type="InterPro" id="IPR028366">
    <property type="entry name" value="PhoU"/>
</dbReference>
<sequence>MRTQYTQELESLHTKLAELGNAANESVHKAIKAYTEFDKELAHELFSDDLRINASTVDIERDAYRLIVLQQPVSEDLRLIFAIIHASLDIERIADHAVSIARAVIRRETEAVDVEVLSNKIKRMGEIIQPMLTDTIAAFAEKDAEAAREIAERDELVDELLRDVFIESQQRMVNNSEVVEQGVSYINVAQSLERIGDYVTNICERIVYIVTGDIVELN</sequence>
<evidence type="ECO:0000313" key="3">
    <source>
        <dbReference type="EMBL" id="UUX32929.1"/>
    </source>
</evidence>
<keyword evidence="1" id="KW-0963">Cytoplasm</keyword>